<evidence type="ECO:0000313" key="3">
    <source>
        <dbReference type="Proteomes" id="UP000198817"/>
    </source>
</evidence>
<dbReference type="NCBIfam" id="TIGR00004">
    <property type="entry name" value="Rid family detoxifying hydrolase"/>
    <property type="match status" value="1"/>
</dbReference>
<dbReference type="InterPro" id="IPR019897">
    <property type="entry name" value="RidA_CS"/>
</dbReference>
<dbReference type="Gene3D" id="3.30.1330.40">
    <property type="entry name" value="RutC-like"/>
    <property type="match status" value="1"/>
</dbReference>
<dbReference type="InterPro" id="IPR006056">
    <property type="entry name" value="RidA"/>
</dbReference>
<gene>
    <name evidence="2" type="ORF">SAMN05216508_13220</name>
</gene>
<organism evidence="2 3">
    <name type="scientific">Eubacterium pyruvativorans</name>
    <dbReference type="NCBI Taxonomy" id="155865"/>
    <lineage>
        <taxon>Bacteria</taxon>
        <taxon>Bacillati</taxon>
        <taxon>Bacillota</taxon>
        <taxon>Clostridia</taxon>
        <taxon>Eubacteriales</taxon>
        <taxon>Eubacteriaceae</taxon>
        <taxon>Eubacterium</taxon>
    </lineage>
</organism>
<dbReference type="GO" id="GO:0019239">
    <property type="term" value="F:deaminase activity"/>
    <property type="evidence" value="ECO:0007669"/>
    <property type="project" value="TreeGrafter"/>
</dbReference>
<dbReference type="PANTHER" id="PTHR11803:SF39">
    <property type="entry name" value="2-IMINOBUTANOATE_2-IMINOPROPANOATE DEAMINASE"/>
    <property type="match status" value="1"/>
</dbReference>
<dbReference type="FunFam" id="3.30.1330.40:FF:000001">
    <property type="entry name" value="L-PSP family endoribonuclease"/>
    <property type="match status" value="1"/>
</dbReference>
<dbReference type="OrthoDB" id="9803101at2"/>
<comment type="similarity">
    <text evidence="1">Belongs to the RutC family.</text>
</comment>
<dbReference type="RefSeq" id="WP_090164535.1">
    <property type="nucleotide sequence ID" value="NZ_CACWQI010000053.1"/>
</dbReference>
<dbReference type="GO" id="GO:0005829">
    <property type="term" value="C:cytosol"/>
    <property type="evidence" value="ECO:0007669"/>
    <property type="project" value="TreeGrafter"/>
</dbReference>
<name>A0A1I7I621_9FIRM</name>
<dbReference type="InterPro" id="IPR006175">
    <property type="entry name" value="YjgF/YER057c/UK114"/>
</dbReference>
<dbReference type="PANTHER" id="PTHR11803">
    <property type="entry name" value="2-IMINOBUTANOATE/2-IMINOPROPANOATE DEAMINASE RIDA"/>
    <property type="match status" value="1"/>
</dbReference>
<dbReference type="InterPro" id="IPR035959">
    <property type="entry name" value="RutC-like_sf"/>
</dbReference>
<sequence length="127" mass="13585">MRKIVATEKAPAAIGPYSQANIVDNMVFASGQIPIDPATGKLVDGDIKAQTTQVFHNIQAILEEAGTSLENVVKTTCLLDDIKDFAPMNEVYATFFPSGVYPSRSAFEVGALPMGAKLEIEVIAVIK</sequence>
<keyword evidence="3" id="KW-1185">Reference proteome</keyword>
<accession>A0A1I7I621</accession>
<dbReference type="STRING" id="155865.SAMN05216515_13519"/>
<dbReference type="PROSITE" id="PS01094">
    <property type="entry name" value="UPF0076"/>
    <property type="match status" value="1"/>
</dbReference>
<proteinExistence type="inferred from homology"/>
<dbReference type="Proteomes" id="UP000198817">
    <property type="component" value="Unassembled WGS sequence"/>
</dbReference>
<dbReference type="SUPFAM" id="SSF55298">
    <property type="entry name" value="YjgF-like"/>
    <property type="match status" value="1"/>
</dbReference>
<dbReference type="EMBL" id="FPBT01000032">
    <property type="protein sequence ID" value="SFU68395.1"/>
    <property type="molecule type" value="Genomic_DNA"/>
</dbReference>
<dbReference type="AlphaFoldDB" id="A0A1I7I621"/>
<dbReference type="CDD" id="cd00448">
    <property type="entry name" value="YjgF_YER057c_UK114_family"/>
    <property type="match status" value="1"/>
</dbReference>
<reference evidence="2 3" key="1">
    <citation type="submission" date="2016-10" db="EMBL/GenBank/DDBJ databases">
        <authorList>
            <person name="de Groot N.N."/>
        </authorList>
    </citation>
    <scope>NUCLEOTIDE SEQUENCE [LARGE SCALE GENOMIC DNA]</scope>
    <source>
        <strain evidence="2 3">KHGC13</strain>
    </source>
</reference>
<protein>
    <submittedName>
        <fullName evidence="2">Endoribonuclease L-PSP</fullName>
    </submittedName>
</protein>
<evidence type="ECO:0000313" key="2">
    <source>
        <dbReference type="EMBL" id="SFU68395.1"/>
    </source>
</evidence>
<evidence type="ECO:0000256" key="1">
    <source>
        <dbReference type="ARBA" id="ARBA00010552"/>
    </source>
</evidence>
<dbReference type="GeneID" id="78355206"/>
<dbReference type="Pfam" id="PF01042">
    <property type="entry name" value="Ribonuc_L-PSP"/>
    <property type="match status" value="1"/>
</dbReference>